<name>A0ACA9SKV7_9GLOM</name>
<evidence type="ECO:0000313" key="1">
    <source>
        <dbReference type="EMBL" id="CAG8842776.1"/>
    </source>
</evidence>
<feature type="non-terminal residue" evidence="1">
    <location>
        <position position="1"/>
    </location>
</feature>
<reference evidence="1" key="1">
    <citation type="submission" date="2021-06" db="EMBL/GenBank/DDBJ databases">
        <authorList>
            <person name="Kallberg Y."/>
            <person name="Tangrot J."/>
            <person name="Rosling A."/>
        </authorList>
    </citation>
    <scope>NUCLEOTIDE SEQUENCE</scope>
    <source>
        <strain evidence="1">MA461A</strain>
    </source>
</reference>
<keyword evidence="2" id="KW-1185">Reference proteome</keyword>
<sequence>SLPHSVILRAFGNTTFGSLMIIAQSDFGENMATSFPSQRSNV</sequence>
<gene>
    <name evidence="1" type="ORF">RPERSI_LOCUS32473</name>
</gene>
<protein>
    <submittedName>
        <fullName evidence="1">21988_t:CDS:1</fullName>
    </submittedName>
</protein>
<dbReference type="EMBL" id="CAJVQC010135593">
    <property type="protein sequence ID" value="CAG8842776.1"/>
    <property type="molecule type" value="Genomic_DNA"/>
</dbReference>
<accession>A0ACA9SKV7</accession>
<evidence type="ECO:0000313" key="2">
    <source>
        <dbReference type="Proteomes" id="UP000789920"/>
    </source>
</evidence>
<comment type="caution">
    <text evidence="1">The sequence shown here is derived from an EMBL/GenBank/DDBJ whole genome shotgun (WGS) entry which is preliminary data.</text>
</comment>
<dbReference type="Proteomes" id="UP000789920">
    <property type="component" value="Unassembled WGS sequence"/>
</dbReference>
<organism evidence="1 2">
    <name type="scientific">Racocetra persica</name>
    <dbReference type="NCBI Taxonomy" id="160502"/>
    <lineage>
        <taxon>Eukaryota</taxon>
        <taxon>Fungi</taxon>
        <taxon>Fungi incertae sedis</taxon>
        <taxon>Mucoromycota</taxon>
        <taxon>Glomeromycotina</taxon>
        <taxon>Glomeromycetes</taxon>
        <taxon>Diversisporales</taxon>
        <taxon>Gigasporaceae</taxon>
        <taxon>Racocetra</taxon>
    </lineage>
</organism>
<proteinExistence type="predicted"/>